<dbReference type="InterPro" id="IPR043148">
    <property type="entry name" value="TagF_C"/>
</dbReference>
<evidence type="ECO:0000313" key="1">
    <source>
        <dbReference type="EMBL" id="EKC65796.1"/>
    </source>
</evidence>
<dbReference type="SUPFAM" id="SSF53756">
    <property type="entry name" value="UDP-Glycosyltransferase/glycogen phosphorylase"/>
    <property type="match status" value="1"/>
</dbReference>
<dbReference type="GO" id="GO:0016740">
    <property type="term" value="F:transferase activity"/>
    <property type="evidence" value="ECO:0007669"/>
    <property type="project" value="UniProtKB-KW"/>
</dbReference>
<dbReference type="AlphaFoldDB" id="K1U2Q4"/>
<dbReference type="EMBL" id="AJWY01006813">
    <property type="protein sequence ID" value="EKC65796.1"/>
    <property type="molecule type" value="Genomic_DNA"/>
</dbReference>
<dbReference type="Gene3D" id="3.40.50.12580">
    <property type="match status" value="1"/>
</dbReference>
<proteinExistence type="predicted"/>
<reference evidence="1" key="1">
    <citation type="journal article" date="2013" name="Environ. Microbiol.">
        <title>Microbiota from the distal guts of lean and obese adolescents exhibit partial functional redundancy besides clear differences in community structure.</title>
        <authorList>
            <person name="Ferrer M."/>
            <person name="Ruiz A."/>
            <person name="Lanza F."/>
            <person name="Haange S.B."/>
            <person name="Oberbach A."/>
            <person name="Till H."/>
            <person name="Bargiela R."/>
            <person name="Campoy C."/>
            <person name="Segura M.T."/>
            <person name="Richter M."/>
            <person name="von Bergen M."/>
            <person name="Seifert J."/>
            <person name="Suarez A."/>
        </authorList>
    </citation>
    <scope>NUCLEOTIDE SEQUENCE</scope>
</reference>
<keyword evidence="1" id="KW-0808">Transferase</keyword>
<organism evidence="1">
    <name type="scientific">human gut metagenome</name>
    <dbReference type="NCBI Taxonomy" id="408170"/>
    <lineage>
        <taxon>unclassified sequences</taxon>
        <taxon>metagenomes</taxon>
        <taxon>organismal metagenomes</taxon>
    </lineage>
</organism>
<sequence>MFHPKLSDPEVLGRYRQIADKYSNASFLGNTFDAGAMNQSDVMLCDSSSIILEFMFLNKPVVTFRNSHPGPYLLDVREPQEVGPAIERALTRPDGLMREIHDYTMFHEPHRDGRCAARVLDAVDDFLERGHVGLKRKPLNLVRRWKMRRKYHYWPLLERLFSK</sequence>
<accession>K1U2Q4</accession>
<name>K1U2Q4_9ZZZZ</name>
<gene>
    <name evidence="1" type="ORF">LEA_10137</name>
</gene>
<protein>
    <submittedName>
        <fullName evidence="1">CDP-glycerol:poly(Glycerophosphate) glycerophosphotransferase</fullName>
    </submittedName>
</protein>
<comment type="caution">
    <text evidence="1">The sequence shown here is derived from an EMBL/GenBank/DDBJ whole genome shotgun (WGS) entry which is preliminary data.</text>
</comment>